<proteinExistence type="predicted"/>
<dbReference type="EMBL" id="BARV01032783">
    <property type="protein sequence ID" value="GAI37942.1"/>
    <property type="molecule type" value="Genomic_DNA"/>
</dbReference>
<name>X1N1P6_9ZZZZ</name>
<dbReference type="AlphaFoldDB" id="X1N1P6"/>
<accession>X1N1P6</accession>
<gene>
    <name evidence="1" type="ORF">S06H3_51640</name>
</gene>
<comment type="caution">
    <text evidence="1">The sequence shown here is derived from an EMBL/GenBank/DDBJ whole genome shotgun (WGS) entry which is preliminary data.</text>
</comment>
<protein>
    <submittedName>
        <fullName evidence="1">Uncharacterized protein</fullName>
    </submittedName>
</protein>
<sequence length="36" mass="3931">HFVELIAPGYAPIVVTTLTRDLVTAHLRRQTLAGLS</sequence>
<reference evidence="1" key="1">
    <citation type="journal article" date="2014" name="Front. Microbiol.">
        <title>High frequency of phylogenetically diverse reductive dehalogenase-homologous genes in deep subseafloor sedimentary metagenomes.</title>
        <authorList>
            <person name="Kawai M."/>
            <person name="Futagami T."/>
            <person name="Toyoda A."/>
            <person name="Takaki Y."/>
            <person name="Nishi S."/>
            <person name="Hori S."/>
            <person name="Arai W."/>
            <person name="Tsubouchi T."/>
            <person name="Morono Y."/>
            <person name="Uchiyama I."/>
            <person name="Ito T."/>
            <person name="Fujiyama A."/>
            <person name="Inagaki F."/>
            <person name="Takami H."/>
        </authorList>
    </citation>
    <scope>NUCLEOTIDE SEQUENCE</scope>
    <source>
        <strain evidence="1">Expedition CK06-06</strain>
    </source>
</reference>
<organism evidence="1">
    <name type="scientific">marine sediment metagenome</name>
    <dbReference type="NCBI Taxonomy" id="412755"/>
    <lineage>
        <taxon>unclassified sequences</taxon>
        <taxon>metagenomes</taxon>
        <taxon>ecological metagenomes</taxon>
    </lineage>
</organism>
<feature type="non-terminal residue" evidence="1">
    <location>
        <position position="1"/>
    </location>
</feature>
<evidence type="ECO:0000313" key="1">
    <source>
        <dbReference type="EMBL" id="GAI37942.1"/>
    </source>
</evidence>